<dbReference type="InterPro" id="IPR012472">
    <property type="entry name" value="MCP1_TM"/>
</dbReference>
<evidence type="ECO:0000313" key="4">
    <source>
        <dbReference type="EMBL" id="GME76452.1"/>
    </source>
</evidence>
<comment type="caution">
    <text evidence="4">The sequence shown here is derived from an EMBL/GenBank/DDBJ whole genome shotgun (WGS) entry which is preliminary data.</text>
</comment>
<feature type="transmembrane region" description="Helical" evidence="2">
    <location>
        <begin position="89"/>
        <end position="109"/>
    </location>
</feature>
<evidence type="ECO:0000259" key="3">
    <source>
        <dbReference type="Pfam" id="PF07950"/>
    </source>
</evidence>
<keyword evidence="5" id="KW-1185">Reference proteome</keyword>
<evidence type="ECO:0000256" key="1">
    <source>
        <dbReference type="SAM" id="MobiDB-lite"/>
    </source>
</evidence>
<keyword evidence="2" id="KW-0472">Membrane</keyword>
<evidence type="ECO:0000256" key="2">
    <source>
        <dbReference type="SAM" id="Phobius"/>
    </source>
</evidence>
<feature type="region of interest" description="Disordered" evidence="1">
    <location>
        <begin position="123"/>
        <end position="153"/>
    </location>
</feature>
<dbReference type="PANTHER" id="PTHR38409">
    <property type="entry name" value="MDM10-COMPLEMENTING PROTEIN 1"/>
    <property type="match status" value="1"/>
</dbReference>
<evidence type="ECO:0000313" key="5">
    <source>
        <dbReference type="Proteomes" id="UP001165120"/>
    </source>
</evidence>
<feature type="compositionally biased region" description="Low complexity" evidence="1">
    <location>
        <begin position="144"/>
        <end position="153"/>
    </location>
</feature>
<organism evidence="4 5">
    <name type="scientific">Candida boidinii</name>
    <name type="common">Yeast</name>
    <dbReference type="NCBI Taxonomy" id="5477"/>
    <lineage>
        <taxon>Eukaryota</taxon>
        <taxon>Fungi</taxon>
        <taxon>Dikarya</taxon>
        <taxon>Ascomycota</taxon>
        <taxon>Saccharomycotina</taxon>
        <taxon>Pichiomycetes</taxon>
        <taxon>Pichiales</taxon>
        <taxon>Pichiaceae</taxon>
        <taxon>Ogataea</taxon>
        <taxon>Ogataea/Candida clade</taxon>
    </lineage>
</organism>
<keyword evidence="2" id="KW-0812">Transmembrane</keyword>
<feature type="transmembrane region" description="Helical" evidence="2">
    <location>
        <begin position="221"/>
        <end position="240"/>
    </location>
</feature>
<sequence length="296" mass="32770">MSEEKKQVDHLATDKESLGVPSTPRSKPFTTTVINALQTIEKSSAFLFLGFVGLHITSVVITPAIADIDTAENVLTLVREVYQSPSTEWLLVWGSLALHVVSGFTIRMIRKFKSITSTKKNITEKDPKTVQDGKITESTDSQEAAASPSKTPATKSKKSFVFRYIGLSPLVIAGYILVPMITKHAMKLRIQPLRFFGDSSIVNFEFLSHGINGKLRAKFNLSLLVFLTTFHVSQGLLKYLNIRSPKVKKMCNYLVVGLTALAGLSLYNISKLGRLTGVSLDTFNKYRDSLSPVLRQ</sequence>
<dbReference type="Proteomes" id="UP001165120">
    <property type="component" value="Unassembled WGS sequence"/>
</dbReference>
<dbReference type="EMBL" id="BSXN01002389">
    <property type="protein sequence ID" value="GME76452.1"/>
    <property type="molecule type" value="Genomic_DNA"/>
</dbReference>
<feature type="transmembrane region" description="Helical" evidence="2">
    <location>
        <begin position="252"/>
        <end position="270"/>
    </location>
</feature>
<feature type="domain" description="Mitochondrial adapter protein MCP1 transmembrane" evidence="3">
    <location>
        <begin position="51"/>
        <end position="105"/>
    </location>
</feature>
<feature type="transmembrane region" description="Helical" evidence="2">
    <location>
        <begin position="45"/>
        <end position="66"/>
    </location>
</feature>
<reference evidence="4" key="1">
    <citation type="submission" date="2023-04" db="EMBL/GenBank/DDBJ databases">
        <title>Candida boidinii NBRC 10035.</title>
        <authorList>
            <person name="Ichikawa N."/>
            <person name="Sato H."/>
            <person name="Tonouchi N."/>
        </authorList>
    </citation>
    <scope>NUCLEOTIDE SEQUENCE</scope>
    <source>
        <strain evidence="4">NBRC 10035</strain>
    </source>
</reference>
<dbReference type="Pfam" id="PF07950">
    <property type="entry name" value="MCP1_TM"/>
    <property type="match status" value="2"/>
</dbReference>
<protein>
    <submittedName>
        <fullName evidence="4">Unnamed protein product</fullName>
    </submittedName>
</protein>
<dbReference type="GO" id="GO:0055088">
    <property type="term" value="P:lipid homeostasis"/>
    <property type="evidence" value="ECO:0007669"/>
    <property type="project" value="InterPro"/>
</dbReference>
<keyword evidence="2" id="KW-1133">Transmembrane helix</keyword>
<name>A0A9W6WKI0_CANBO</name>
<dbReference type="GO" id="GO:0005741">
    <property type="term" value="C:mitochondrial outer membrane"/>
    <property type="evidence" value="ECO:0007669"/>
    <property type="project" value="TreeGrafter"/>
</dbReference>
<proteinExistence type="predicted"/>
<feature type="compositionally biased region" description="Basic and acidic residues" evidence="1">
    <location>
        <begin position="123"/>
        <end position="137"/>
    </location>
</feature>
<gene>
    <name evidence="4" type="ORF">Cboi02_000518300</name>
</gene>
<dbReference type="InterPro" id="IPR039960">
    <property type="entry name" value="MCP1"/>
</dbReference>
<feature type="domain" description="Mitochondrial adapter protein MCP1 transmembrane" evidence="3">
    <location>
        <begin position="180"/>
        <end position="259"/>
    </location>
</feature>
<dbReference type="AlphaFoldDB" id="A0A9W6WKI0"/>
<feature type="compositionally biased region" description="Basic and acidic residues" evidence="1">
    <location>
        <begin position="1"/>
        <end position="17"/>
    </location>
</feature>
<dbReference type="PANTHER" id="PTHR38409:SF1">
    <property type="entry name" value="MITOCHONDRIAL ADAPTER PROTEIN MCP1"/>
    <property type="match status" value="1"/>
</dbReference>
<dbReference type="GO" id="GO:0007005">
    <property type="term" value="P:mitochondrion organization"/>
    <property type="evidence" value="ECO:0007669"/>
    <property type="project" value="TreeGrafter"/>
</dbReference>
<accession>A0A9W6WKI0</accession>
<feature type="region of interest" description="Disordered" evidence="1">
    <location>
        <begin position="1"/>
        <end position="25"/>
    </location>
</feature>
<feature type="transmembrane region" description="Helical" evidence="2">
    <location>
        <begin position="160"/>
        <end position="178"/>
    </location>
</feature>